<gene>
    <name evidence="1" type="ORF">EI684_05955</name>
</gene>
<evidence type="ECO:0000313" key="2">
    <source>
        <dbReference type="Proteomes" id="UP000280307"/>
    </source>
</evidence>
<proteinExistence type="predicted"/>
<dbReference type="SUPFAM" id="SSF53474">
    <property type="entry name" value="alpha/beta-Hydrolases"/>
    <property type="match status" value="1"/>
</dbReference>
<organism evidence="1 2">
    <name type="scientific">Candidatus Viridilinea halotolerans</name>
    <dbReference type="NCBI Taxonomy" id="2491704"/>
    <lineage>
        <taxon>Bacteria</taxon>
        <taxon>Bacillati</taxon>
        <taxon>Chloroflexota</taxon>
        <taxon>Chloroflexia</taxon>
        <taxon>Chloroflexales</taxon>
        <taxon>Chloroflexineae</taxon>
        <taxon>Oscillochloridaceae</taxon>
        <taxon>Candidatus Viridilinea</taxon>
    </lineage>
</organism>
<protein>
    <submittedName>
        <fullName evidence="1">Uncharacterized protein</fullName>
    </submittedName>
</protein>
<name>A0A426U4S5_9CHLR</name>
<sequence>MAEPTESNGGPFGTLAITTDRQLPWYVIAFDKEGACTSRAARAHLLDAARQGLYDQIFYFSHGWNNVFADVQGLNERLLQALGSVLPEQHGLDLARMAVVSVFWPSVALLTTAEQGPQLAGDATTVQQLIDLFVDEAPPADRDRLRQLATQPELNQAAADELARLLVALVRSDDEMGCDALIPDDLLAIARRMALPPPQTSGEIQEVPDDVDPWGDKPNAAGNLDQSGRQLLRYATVYMMQKRAGIVGSRGVCSLLHDLLALPDLRLHLGGHSYGCRVMLAALCSAASPRAVESLLLLQPAVSRYCFAEKVPKSGRPGGYVRAPERVRQPIMLTYSKHDKPLHQYFGLAMHLKGEVGEPNPAGLFDTIYAALGGYGPSGITHQDLTIKSPGDYYPISTASARIIAVNGALPISETAHVAINDHGDVTNRYTAWMLYNQLRLSVPTPTPAPTLGDDPLAATDRPVVAVTDEEYLPPEEPTEGPFQINAWTGTHTVRDALLEDVTDWIEAHAPKPQASAVRPEPLDLRDWRAARWGVILPYNEAISHEQQAFAADAPEPLQQLIRDRDGLVLRYKAASRLRHVTLFNPATGRELAISEYGEDDQRLPAYLLIYATPAAIPWKLQFMLNSAPQRFVGRLDLTGAALERYITALRSDWADAATQVDTPLIWAVDHGAHDITRLMRNAIAARLYRRYAADDDLGPRAIFLDGQQGQGGAEDLIRALDASRPNLIVTTSHGMTGPLDDRVQMQRQLGWLVDQTYEPLDPERLLANWQPDGAIWYAHACCSAGSMGPSAFADLVPPGGVAHQVLHATAALGDQIAPLPRALLGATKPLRAFIGHVEPTFDYTLQMRGTYQFLTGSIIEMLNERAFSIKRYPVGMMTQTIFNRLGLLASQEREKRMDQEQRAALYFQLCFHDVQSTVILGDPTVAPKIPTNGS</sequence>
<dbReference type="AlphaFoldDB" id="A0A426U4S5"/>
<comment type="caution">
    <text evidence="1">The sequence shown here is derived from an EMBL/GenBank/DDBJ whole genome shotgun (WGS) entry which is preliminary data.</text>
</comment>
<dbReference type="InterPro" id="IPR029058">
    <property type="entry name" value="AB_hydrolase_fold"/>
</dbReference>
<reference evidence="1 2" key="1">
    <citation type="submission" date="2018-12" db="EMBL/GenBank/DDBJ databases">
        <title>Genome Sequence of Candidatus Viridilinea halotolerans isolated from saline sulfide-rich spring.</title>
        <authorList>
            <person name="Grouzdev D.S."/>
            <person name="Burganskaya E.I."/>
            <person name="Krutkina M.S."/>
            <person name="Sukhacheva M.V."/>
            <person name="Gorlenko V.M."/>
        </authorList>
    </citation>
    <scope>NUCLEOTIDE SEQUENCE [LARGE SCALE GENOMIC DNA]</scope>
    <source>
        <strain evidence="1">Chok-6</strain>
    </source>
</reference>
<dbReference type="Proteomes" id="UP000280307">
    <property type="component" value="Unassembled WGS sequence"/>
</dbReference>
<dbReference type="EMBL" id="RSAS01000228">
    <property type="protein sequence ID" value="RRR74924.1"/>
    <property type="molecule type" value="Genomic_DNA"/>
</dbReference>
<accession>A0A426U4S5</accession>
<evidence type="ECO:0000313" key="1">
    <source>
        <dbReference type="EMBL" id="RRR74924.1"/>
    </source>
</evidence>